<evidence type="ECO:0000256" key="1">
    <source>
        <dbReference type="SAM" id="MobiDB-lite"/>
    </source>
</evidence>
<evidence type="ECO:0000313" key="2">
    <source>
        <dbReference type="EMBL" id="MFC0478330.1"/>
    </source>
</evidence>
<dbReference type="RefSeq" id="WP_160546232.1">
    <property type="nucleotide sequence ID" value="NZ_JBHLUU010000128.1"/>
</dbReference>
<organism evidence="2 3">
    <name type="scientific">Robertmurraya beringensis</name>
    <dbReference type="NCBI Taxonomy" id="641660"/>
    <lineage>
        <taxon>Bacteria</taxon>
        <taxon>Bacillati</taxon>
        <taxon>Bacillota</taxon>
        <taxon>Bacilli</taxon>
        <taxon>Bacillales</taxon>
        <taxon>Bacillaceae</taxon>
        <taxon>Robertmurraya</taxon>
    </lineage>
</organism>
<protein>
    <submittedName>
        <fullName evidence="2">Uncharacterized protein</fullName>
    </submittedName>
</protein>
<name>A0ABV6KZM8_9BACI</name>
<comment type="caution">
    <text evidence="2">The sequence shown here is derived from an EMBL/GenBank/DDBJ whole genome shotgun (WGS) entry which is preliminary data.</text>
</comment>
<keyword evidence="3" id="KW-1185">Reference proteome</keyword>
<feature type="region of interest" description="Disordered" evidence="1">
    <location>
        <begin position="109"/>
        <end position="133"/>
    </location>
</feature>
<evidence type="ECO:0000313" key="3">
    <source>
        <dbReference type="Proteomes" id="UP001589738"/>
    </source>
</evidence>
<gene>
    <name evidence="2" type="ORF">ACFFHF_24380</name>
</gene>
<accession>A0ABV6KZM8</accession>
<reference evidence="2 3" key="1">
    <citation type="submission" date="2024-09" db="EMBL/GenBank/DDBJ databases">
        <authorList>
            <person name="Sun Q."/>
            <person name="Mori K."/>
        </authorList>
    </citation>
    <scope>NUCLEOTIDE SEQUENCE [LARGE SCALE GENOMIC DNA]</scope>
    <source>
        <strain evidence="2 3">CGMCC 1.9126</strain>
    </source>
</reference>
<sequence>MRSEQLDDLYSQIKLTGSKAETLVNEWIKNRVNKEDIVGLLGRRTQWYGKLIKEIQDAVETASVPLNIPTKRDVASVAKLTIQNEDRLEDIQQRLTQIETTLQRLEAAIGTTPSSSKKAPLQKASRRPLDRKERAKLVQENLARLSDALLNQSKLGE</sequence>
<dbReference type="Proteomes" id="UP001589738">
    <property type="component" value="Unassembled WGS sequence"/>
</dbReference>
<dbReference type="EMBL" id="JBHLUU010000128">
    <property type="protein sequence ID" value="MFC0478330.1"/>
    <property type="molecule type" value="Genomic_DNA"/>
</dbReference>
<proteinExistence type="predicted"/>